<gene>
    <name evidence="1" type="ORF">J2S74_000032</name>
</gene>
<dbReference type="RefSeq" id="WP_307320314.1">
    <property type="nucleotide sequence ID" value="NZ_JAUSUG010000001.1"/>
</dbReference>
<organism evidence="1 2">
    <name type="scientific">Evansella vedderi</name>
    <dbReference type="NCBI Taxonomy" id="38282"/>
    <lineage>
        <taxon>Bacteria</taxon>
        <taxon>Bacillati</taxon>
        <taxon>Bacillota</taxon>
        <taxon>Bacilli</taxon>
        <taxon>Bacillales</taxon>
        <taxon>Bacillaceae</taxon>
        <taxon>Evansella</taxon>
    </lineage>
</organism>
<keyword evidence="2" id="KW-1185">Reference proteome</keyword>
<dbReference type="EMBL" id="JAUSUG010000001">
    <property type="protein sequence ID" value="MDQ0252660.1"/>
    <property type="molecule type" value="Genomic_DNA"/>
</dbReference>
<dbReference type="Proteomes" id="UP001230005">
    <property type="component" value="Unassembled WGS sequence"/>
</dbReference>
<sequence>MGSHKSPQKTGHPICGLFYYRSQGGGEKQSEGGFGNYFQTLKWTYKQFVLNEGDGINEKLQNVYVNMVGVLFAIAIYMNPRVRHMEREIPDAIIDEEGKPKEQEDRAKFWGKCCL</sequence>
<proteinExistence type="predicted"/>
<evidence type="ECO:0000313" key="2">
    <source>
        <dbReference type="Proteomes" id="UP001230005"/>
    </source>
</evidence>
<protein>
    <submittedName>
        <fullName evidence="1">Uncharacterized protein</fullName>
    </submittedName>
</protein>
<reference evidence="1 2" key="1">
    <citation type="submission" date="2023-07" db="EMBL/GenBank/DDBJ databases">
        <title>Genomic Encyclopedia of Type Strains, Phase IV (KMG-IV): sequencing the most valuable type-strain genomes for metagenomic binning, comparative biology and taxonomic classification.</title>
        <authorList>
            <person name="Goeker M."/>
        </authorList>
    </citation>
    <scope>NUCLEOTIDE SEQUENCE [LARGE SCALE GENOMIC DNA]</scope>
    <source>
        <strain evidence="1 2">DSM 9768</strain>
    </source>
</reference>
<accession>A0ABT9ZN60</accession>
<comment type="caution">
    <text evidence="1">The sequence shown here is derived from an EMBL/GenBank/DDBJ whole genome shotgun (WGS) entry which is preliminary data.</text>
</comment>
<evidence type="ECO:0000313" key="1">
    <source>
        <dbReference type="EMBL" id="MDQ0252660.1"/>
    </source>
</evidence>
<name>A0ABT9ZN60_9BACI</name>